<gene>
    <name evidence="4" type="ORF">GN299_30320</name>
    <name evidence="3" type="ORF">KF715C_pD350</name>
</gene>
<proteinExistence type="predicted"/>
<reference evidence="3 5" key="1">
    <citation type="submission" date="2015-11" db="EMBL/GenBank/DDBJ databases">
        <title>Complete genome sequencing of a biphenyl-degrading bacterium, Pseudomonas putida KF715 (=NBRC110667).</title>
        <authorList>
            <person name="Suenaga H."/>
            <person name="Fujihara N."/>
            <person name="Watanabe T."/>
            <person name="Hirose J."/>
            <person name="Kimura N."/>
            <person name="Yamazoe A."/>
            <person name="Hosoyama A."/>
            <person name="Shimodaira J."/>
            <person name="Furukawa K."/>
        </authorList>
    </citation>
    <scope>NUCLEOTIDE SEQUENCE [LARGE SCALE GENOMIC DNA]</scope>
    <source>
        <strain evidence="3 5">KF715</strain>
        <plasmid evidence="3">pKF715D</plasmid>
        <plasmid evidence="5">Plasmid pkf715d dna</plasmid>
    </source>
</reference>
<reference evidence="4 6" key="2">
    <citation type="submission" date="2019-12" db="EMBL/GenBank/DDBJ databases">
        <authorList>
            <person name="Woiski C."/>
        </authorList>
    </citation>
    <scope>NUCLEOTIDE SEQUENCE [LARGE SCALE GENOMIC DNA]</scope>
    <source>
        <strain evidence="4 6">BOE100</strain>
    </source>
</reference>
<dbReference type="EMBL" id="AP015033">
    <property type="protein sequence ID" value="BAW27593.1"/>
    <property type="molecule type" value="Genomic_DNA"/>
</dbReference>
<evidence type="ECO:0000313" key="4">
    <source>
        <dbReference type="EMBL" id="KAF0251114.1"/>
    </source>
</evidence>
<dbReference type="SUPFAM" id="SSF101082">
    <property type="entry name" value="Typo IV secretion system protein TraC"/>
    <property type="match status" value="1"/>
</dbReference>
<evidence type="ECO:0000313" key="3">
    <source>
        <dbReference type="EMBL" id="BAW27593.1"/>
    </source>
</evidence>
<dbReference type="Proteomes" id="UP000218731">
    <property type="component" value="Plasmid pKF715D"/>
</dbReference>
<accession>A0A1L7NQ68</accession>
<feature type="region of interest" description="Disordered" evidence="1">
    <location>
        <begin position="224"/>
        <end position="243"/>
    </location>
</feature>
<protein>
    <submittedName>
        <fullName evidence="3">DNA transfer protein VirB5</fullName>
    </submittedName>
</protein>
<dbReference type="EMBL" id="WOWR01000069">
    <property type="protein sequence ID" value="KAF0251114.1"/>
    <property type="molecule type" value="Genomic_DNA"/>
</dbReference>
<evidence type="ECO:0000256" key="2">
    <source>
        <dbReference type="SAM" id="SignalP"/>
    </source>
</evidence>
<evidence type="ECO:0000256" key="1">
    <source>
        <dbReference type="SAM" id="MobiDB-lite"/>
    </source>
</evidence>
<keyword evidence="2" id="KW-0732">Signal</keyword>
<dbReference type="AlphaFoldDB" id="A0A1L7NQ68"/>
<dbReference type="InterPro" id="IPR023220">
    <property type="entry name" value="T4SS_VirB5-domain"/>
</dbReference>
<evidence type="ECO:0000313" key="5">
    <source>
        <dbReference type="Proteomes" id="UP000218731"/>
    </source>
</evidence>
<dbReference type="InterPro" id="IPR014158">
    <property type="entry name" value="T4SS_VirB5"/>
</dbReference>
<dbReference type="Gene3D" id="1.20.58.430">
    <property type="entry name" value="Type IV secretion system, VirB5-domain"/>
    <property type="match status" value="1"/>
</dbReference>
<geneLocation type="plasmid" evidence="5">
    <name>pkf715d dna</name>
</geneLocation>
<sequence length="243" mass="25823">MMNFKRITVAIGLATAISSGAAHADIVPVIDALAIEKAIANGVILSNQLTEIKNNLDVAKQQYGSLTGNRGMGGLMSDSPRNGLPDNWDESMALLNSNSGPTYGDLATSANQIRESQSVLSSSEAASLSPQMQSYLSNMRNMSANQQALGQAAYNNSATRVQTLQRLSSSINSSTDPKAIMDLQAVAQSEQAKLQNDQAQLQSVLQLTQANDAAARQMQNEMRMQVSGSNDSFPALDTSIPNN</sequence>
<dbReference type="Proteomes" id="UP000442695">
    <property type="component" value="Unassembled WGS sequence"/>
</dbReference>
<name>A0A1L7NQ68_PSEPU</name>
<geneLocation type="plasmid" evidence="3">
    <name>pKF715D</name>
</geneLocation>
<dbReference type="CDD" id="cd14262">
    <property type="entry name" value="VirB5_like"/>
    <property type="match status" value="1"/>
</dbReference>
<evidence type="ECO:0000313" key="6">
    <source>
        <dbReference type="Proteomes" id="UP000442695"/>
    </source>
</evidence>
<feature type="chain" id="PRO_5009874053" evidence="2">
    <location>
        <begin position="25"/>
        <end position="243"/>
    </location>
</feature>
<keyword evidence="3" id="KW-0614">Plasmid</keyword>
<dbReference type="RefSeq" id="WP_044466215.1">
    <property type="nucleotide sequence ID" value="NZ_AP015033.1"/>
</dbReference>
<dbReference type="Pfam" id="PF07996">
    <property type="entry name" value="T4SS"/>
    <property type="match status" value="1"/>
</dbReference>
<organism evidence="3 5">
    <name type="scientific">Pseudomonas putida</name>
    <name type="common">Arthrobacter siderocapsulatus</name>
    <dbReference type="NCBI Taxonomy" id="303"/>
    <lineage>
        <taxon>Bacteria</taxon>
        <taxon>Pseudomonadati</taxon>
        <taxon>Pseudomonadota</taxon>
        <taxon>Gammaproteobacteria</taxon>
        <taxon>Pseudomonadales</taxon>
        <taxon>Pseudomonadaceae</taxon>
        <taxon>Pseudomonas</taxon>
    </lineage>
</organism>
<feature type="signal peptide" evidence="2">
    <location>
        <begin position="1"/>
        <end position="24"/>
    </location>
</feature>